<dbReference type="RefSeq" id="WP_218234410.1">
    <property type="nucleotide sequence ID" value="NZ_BAABBB010000019.1"/>
</dbReference>
<proteinExistence type="predicted"/>
<gene>
    <name evidence="1" type="ORF">GCM10022263_34770</name>
</gene>
<name>A0ABP6W156_9ACTN</name>
<dbReference type="InterPro" id="IPR007497">
    <property type="entry name" value="SIMPL/DUF541"/>
</dbReference>
<keyword evidence="2" id="KW-1185">Reference proteome</keyword>
<evidence type="ECO:0000313" key="1">
    <source>
        <dbReference type="EMBL" id="GAA3544763.1"/>
    </source>
</evidence>
<dbReference type="Proteomes" id="UP001500301">
    <property type="component" value="Unassembled WGS sequence"/>
</dbReference>
<reference evidence="2" key="1">
    <citation type="journal article" date="2019" name="Int. J. Syst. Evol. Microbiol.">
        <title>The Global Catalogue of Microorganisms (GCM) 10K type strain sequencing project: providing services to taxonomists for standard genome sequencing and annotation.</title>
        <authorList>
            <consortium name="The Broad Institute Genomics Platform"/>
            <consortium name="The Broad Institute Genome Sequencing Center for Infectious Disease"/>
            <person name="Wu L."/>
            <person name="Ma J."/>
        </authorList>
    </citation>
    <scope>NUCLEOTIDE SEQUENCE [LARGE SCALE GENOMIC DNA]</scope>
    <source>
        <strain evidence="2">JCM 17460</strain>
    </source>
</reference>
<accession>A0ABP6W156</accession>
<sequence>MPTEFTVRGSHSAFQPPERGTAQITLAFQGPAMQPVYDRVVGDLEAVTASVRELHDPANGPVTWWATQHVRTWAERPWNQDGKQLPLVHHASVGMQVKFRDFARLTSWVGRLVDAAEGFRLDGVTWALTEARRVELERTVRAAAVKDAARRAQEYADALGLGPVRPVAVADAGMLSQGISPMGGAGPAAFMRLAAKDTGGSGPELELSPEDIEISAQVDARFLVD</sequence>
<comment type="caution">
    <text evidence="1">The sequence shown here is derived from an EMBL/GenBank/DDBJ whole genome shotgun (WGS) entry which is preliminary data.</text>
</comment>
<evidence type="ECO:0000313" key="2">
    <source>
        <dbReference type="Proteomes" id="UP001500301"/>
    </source>
</evidence>
<dbReference type="EMBL" id="BAABBB010000019">
    <property type="protein sequence ID" value="GAA3544763.1"/>
    <property type="molecule type" value="Genomic_DNA"/>
</dbReference>
<dbReference type="Pfam" id="PF04402">
    <property type="entry name" value="SIMPL"/>
    <property type="match status" value="1"/>
</dbReference>
<organism evidence="1 2">
    <name type="scientific">Nocardioides daeguensis</name>
    <dbReference type="NCBI Taxonomy" id="908359"/>
    <lineage>
        <taxon>Bacteria</taxon>
        <taxon>Bacillati</taxon>
        <taxon>Actinomycetota</taxon>
        <taxon>Actinomycetes</taxon>
        <taxon>Propionibacteriales</taxon>
        <taxon>Nocardioidaceae</taxon>
        <taxon>Nocardioides</taxon>
    </lineage>
</organism>
<protein>
    <submittedName>
        <fullName evidence="1">SIMPL domain-containing protein</fullName>
    </submittedName>
</protein>